<dbReference type="PANTHER" id="PTHR40056">
    <property type="entry name" value="HYPOTHETICAL CYTOSOLIC PROTEIN"/>
    <property type="match status" value="1"/>
</dbReference>
<accession>A0ABW4DP88</accession>
<organism evidence="1 2">
    <name type="scientific">Lapidilactobacillus mulanensis</name>
    <dbReference type="NCBI Taxonomy" id="2485999"/>
    <lineage>
        <taxon>Bacteria</taxon>
        <taxon>Bacillati</taxon>
        <taxon>Bacillota</taxon>
        <taxon>Bacilli</taxon>
        <taxon>Lactobacillales</taxon>
        <taxon>Lactobacillaceae</taxon>
        <taxon>Lapidilactobacillus</taxon>
    </lineage>
</organism>
<protein>
    <submittedName>
        <fullName evidence="1">DUF1836 domain-containing protein</fullName>
    </submittedName>
</protein>
<dbReference type="RefSeq" id="WP_125578784.1">
    <property type="nucleotide sequence ID" value="NZ_JBHTOF010000076.1"/>
</dbReference>
<name>A0ABW4DP88_9LACO</name>
<dbReference type="PANTHER" id="PTHR40056:SF1">
    <property type="entry name" value="DUF1836 DOMAIN-CONTAINING PROTEIN"/>
    <property type="match status" value="1"/>
</dbReference>
<dbReference type="InterPro" id="IPR014975">
    <property type="entry name" value="DUF1836"/>
</dbReference>
<gene>
    <name evidence="1" type="ORF">ACFQ4L_06355</name>
</gene>
<reference evidence="2" key="1">
    <citation type="journal article" date="2019" name="Int. J. Syst. Evol. Microbiol.">
        <title>The Global Catalogue of Microorganisms (GCM) 10K type strain sequencing project: providing services to taxonomists for standard genome sequencing and annotation.</title>
        <authorList>
            <consortium name="The Broad Institute Genomics Platform"/>
            <consortium name="The Broad Institute Genome Sequencing Center for Infectious Disease"/>
            <person name="Wu L."/>
            <person name="Ma J."/>
        </authorList>
    </citation>
    <scope>NUCLEOTIDE SEQUENCE [LARGE SCALE GENOMIC DNA]</scope>
    <source>
        <strain evidence="2">CCM 8951</strain>
    </source>
</reference>
<dbReference type="Proteomes" id="UP001597244">
    <property type="component" value="Unassembled WGS sequence"/>
</dbReference>
<keyword evidence="2" id="KW-1185">Reference proteome</keyword>
<evidence type="ECO:0000313" key="2">
    <source>
        <dbReference type="Proteomes" id="UP001597244"/>
    </source>
</evidence>
<dbReference type="Pfam" id="PF08876">
    <property type="entry name" value="DUF1836"/>
    <property type="match status" value="1"/>
</dbReference>
<proteinExistence type="predicted"/>
<sequence>MENQQFTDYLKQIQLLNIPRWSELPKFDLYMDQVVSYINQMLEPLEFDNLTSSMINNYVKAGLLDSPRKKKYGQDQVASLVVIAILKSVFSIADIKSGFQLVTRSKSGDTGQAYDYFVTIFSKTINDVASNFQQEVVISSATKDNVIAEATNLVKLSCSTVVQRIIVLRLLAKLQTQQPVSSDKEG</sequence>
<dbReference type="EMBL" id="JBHTOF010000076">
    <property type="protein sequence ID" value="MFD1465698.1"/>
    <property type="molecule type" value="Genomic_DNA"/>
</dbReference>
<evidence type="ECO:0000313" key="1">
    <source>
        <dbReference type="EMBL" id="MFD1465698.1"/>
    </source>
</evidence>
<comment type="caution">
    <text evidence="1">The sequence shown here is derived from an EMBL/GenBank/DDBJ whole genome shotgun (WGS) entry which is preliminary data.</text>
</comment>